<sequence length="278" mass="29595">MDGHVLLLVLAAALLHATWNSIVKGGSNKLFESSINALGGGLGALAILPFLPAPAPESWGLLALSCCFHLTYYICISQAYDKVDLSMGYTIMRGCAPMLTALALLLLGNHISLTAWGGILLLCLGILTLTLEHVHKGARAADILICLRTSLVIAAYTLADGHGARASGNGVSYTCWIFFLNIFPIHAYVLWRHGHTYISYLRARAATGLFGGLCGLGSYGIALWAMTLAPIALVAALRETSVIFGMLLAVIFLHERLSPPRILAILIVMGGAMLIRLG</sequence>
<keyword evidence="14" id="KW-1185">Reference proteome</keyword>
<evidence type="ECO:0000256" key="9">
    <source>
        <dbReference type="ARBA" id="ARBA00023098"/>
    </source>
</evidence>
<proteinExistence type="predicted"/>
<dbReference type="Pfam" id="PF00892">
    <property type="entry name" value="EamA"/>
    <property type="match status" value="2"/>
</dbReference>
<gene>
    <name evidence="13" type="ORF">DESPIGER_0851</name>
</gene>
<keyword evidence="8 11" id="KW-1133">Transmembrane helix</keyword>
<keyword evidence="5" id="KW-0441">Lipid A biosynthesis</keyword>
<dbReference type="PANTHER" id="PTHR30561:SF9">
    <property type="entry name" value="4-AMINO-4-DEOXY-L-ARABINOSE-PHOSPHOUNDECAPRENOL FLIPPASE SUBUNIT ARNF-RELATED"/>
    <property type="match status" value="1"/>
</dbReference>
<evidence type="ECO:0000313" key="13">
    <source>
        <dbReference type="EMBL" id="SFV72723.1"/>
    </source>
</evidence>
<feature type="transmembrane region" description="Helical" evidence="11">
    <location>
        <begin position="171"/>
        <end position="191"/>
    </location>
</feature>
<dbReference type="SUPFAM" id="SSF103481">
    <property type="entry name" value="Multidrug resistance efflux transporter EmrE"/>
    <property type="match status" value="2"/>
</dbReference>
<feature type="transmembrane region" description="Helical" evidence="11">
    <location>
        <begin position="260"/>
        <end position="277"/>
    </location>
</feature>
<evidence type="ECO:0000256" key="11">
    <source>
        <dbReference type="SAM" id="Phobius"/>
    </source>
</evidence>
<evidence type="ECO:0000256" key="5">
    <source>
        <dbReference type="ARBA" id="ARBA00022556"/>
    </source>
</evidence>
<feature type="transmembrane region" description="Helical" evidence="11">
    <location>
        <begin position="203"/>
        <end position="225"/>
    </location>
</feature>
<dbReference type="GO" id="GO:0009103">
    <property type="term" value="P:lipopolysaccharide biosynthetic process"/>
    <property type="evidence" value="ECO:0007669"/>
    <property type="project" value="UniProtKB-KW"/>
</dbReference>
<dbReference type="Gene3D" id="1.10.3730.20">
    <property type="match status" value="2"/>
</dbReference>
<feature type="domain" description="EamA" evidence="12">
    <location>
        <begin position="144"/>
        <end position="276"/>
    </location>
</feature>
<name>A0A1K1LDD1_9BACT</name>
<dbReference type="Proteomes" id="UP000186323">
    <property type="component" value="Chromosome I"/>
</dbReference>
<dbReference type="InterPro" id="IPR037185">
    <property type="entry name" value="EmrE-like"/>
</dbReference>
<feature type="transmembrane region" description="Helical" evidence="11">
    <location>
        <begin position="58"/>
        <end position="75"/>
    </location>
</feature>
<keyword evidence="7" id="KW-0448">Lipopolysaccharide biosynthesis</keyword>
<evidence type="ECO:0000256" key="8">
    <source>
        <dbReference type="ARBA" id="ARBA00022989"/>
    </source>
</evidence>
<protein>
    <submittedName>
        <fullName evidence="13">Integral membrane protein</fullName>
    </submittedName>
</protein>
<dbReference type="GO" id="GO:0022857">
    <property type="term" value="F:transmembrane transporter activity"/>
    <property type="evidence" value="ECO:0007669"/>
    <property type="project" value="InterPro"/>
</dbReference>
<evidence type="ECO:0000256" key="6">
    <source>
        <dbReference type="ARBA" id="ARBA00022692"/>
    </source>
</evidence>
<reference evidence="14" key="1">
    <citation type="submission" date="2016-10" db="EMBL/GenBank/DDBJ databases">
        <authorList>
            <person name="Wegmann U."/>
        </authorList>
    </citation>
    <scope>NUCLEOTIDE SEQUENCE [LARGE SCALE GENOMIC DNA]</scope>
</reference>
<feature type="transmembrane region" description="Helical" evidence="11">
    <location>
        <begin position="113"/>
        <end position="131"/>
    </location>
</feature>
<dbReference type="AlphaFoldDB" id="A0A1K1LDD1"/>
<dbReference type="RefSeq" id="WP_072333514.1">
    <property type="nucleotide sequence ID" value="NZ_CALUWT010000022.1"/>
</dbReference>
<dbReference type="InterPro" id="IPR000390">
    <property type="entry name" value="Small_drug/metabolite_transptr"/>
</dbReference>
<dbReference type="GO" id="GO:0009245">
    <property type="term" value="P:lipid A biosynthetic process"/>
    <property type="evidence" value="ECO:0007669"/>
    <property type="project" value="UniProtKB-KW"/>
</dbReference>
<keyword evidence="10 11" id="KW-0472">Membrane</keyword>
<dbReference type="EMBL" id="LT630450">
    <property type="protein sequence ID" value="SFV72723.1"/>
    <property type="molecule type" value="Genomic_DNA"/>
</dbReference>
<evidence type="ECO:0000256" key="2">
    <source>
        <dbReference type="ARBA" id="ARBA00022475"/>
    </source>
</evidence>
<keyword evidence="3" id="KW-0444">Lipid biosynthesis</keyword>
<evidence type="ECO:0000259" key="12">
    <source>
        <dbReference type="Pfam" id="PF00892"/>
    </source>
</evidence>
<keyword evidence="6 11" id="KW-0812">Transmembrane</keyword>
<organism evidence="13 14">
    <name type="scientific">Desulfovibrio piger</name>
    <dbReference type="NCBI Taxonomy" id="901"/>
    <lineage>
        <taxon>Bacteria</taxon>
        <taxon>Pseudomonadati</taxon>
        <taxon>Thermodesulfobacteriota</taxon>
        <taxon>Desulfovibrionia</taxon>
        <taxon>Desulfovibrionales</taxon>
        <taxon>Desulfovibrionaceae</taxon>
        <taxon>Desulfovibrio</taxon>
    </lineage>
</organism>
<comment type="subcellular location">
    <subcellularLocation>
        <location evidence="1">Cell membrane</location>
        <topology evidence="1">Multi-pass membrane protein</topology>
    </subcellularLocation>
</comment>
<evidence type="ECO:0000256" key="4">
    <source>
        <dbReference type="ARBA" id="ARBA00022519"/>
    </source>
</evidence>
<dbReference type="InterPro" id="IPR000620">
    <property type="entry name" value="EamA_dom"/>
</dbReference>
<evidence type="ECO:0000256" key="7">
    <source>
        <dbReference type="ARBA" id="ARBA00022985"/>
    </source>
</evidence>
<accession>A0A1K1LDD1</accession>
<keyword evidence="9" id="KW-0443">Lipid metabolism</keyword>
<evidence type="ECO:0000256" key="1">
    <source>
        <dbReference type="ARBA" id="ARBA00004651"/>
    </source>
</evidence>
<evidence type="ECO:0000313" key="14">
    <source>
        <dbReference type="Proteomes" id="UP000186323"/>
    </source>
</evidence>
<evidence type="ECO:0000256" key="3">
    <source>
        <dbReference type="ARBA" id="ARBA00022516"/>
    </source>
</evidence>
<evidence type="ECO:0000256" key="10">
    <source>
        <dbReference type="ARBA" id="ARBA00023136"/>
    </source>
</evidence>
<keyword evidence="2" id="KW-1003">Cell membrane</keyword>
<dbReference type="GO" id="GO:0005886">
    <property type="term" value="C:plasma membrane"/>
    <property type="evidence" value="ECO:0007669"/>
    <property type="project" value="UniProtKB-SubCell"/>
</dbReference>
<dbReference type="PANTHER" id="PTHR30561">
    <property type="entry name" value="SMR FAMILY PROTON-DEPENDENT DRUG EFFLUX TRANSPORTER SUGE"/>
    <property type="match status" value="1"/>
</dbReference>
<feature type="transmembrane region" description="Helical" evidence="11">
    <location>
        <begin position="87"/>
        <end position="107"/>
    </location>
</feature>
<feature type="domain" description="EamA" evidence="12">
    <location>
        <begin position="6"/>
        <end position="130"/>
    </location>
</feature>
<feature type="transmembrane region" description="Helical" evidence="11">
    <location>
        <begin position="231"/>
        <end position="253"/>
    </location>
</feature>
<feature type="transmembrane region" description="Helical" evidence="11">
    <location>
        <begin position="143"/>
        <end position="159"/>
    </location>
</feature>
<keyword evidence="4" id="KW-0997">Cell inner membrane</keyword>
<dbReference type="KEGG" id="dpg:DESPIGER_0851"/>
<dbReference type="OrthoDB" id="9783707at2"/>